<evidence type="ECO:0000256" key="9">
    <source>
        <dbReference type="HAMAP-Rule" id="MF_03110"/>
    </source>
</evidence>
<dbReference type="EMBL" id="ML978324">
    <property type="protein sequence ID" value="KAF2023795.1"/>
    <property type="molecule type" value="Genomic_DNA"/>
</dbReference>
<feature type="compositionally biased region" description="Basic and acidic residues" evidence="10">
    <location>
        <begin position="230"/>
        <end position="242"/>
    </location>
</feature>
<feature type="compositionally biased region" description="Basic residues" evidence="10">
    <location>
        <begin position="489"/>
        <end position="506"/>
    </location>
</feature>
<feature type="compositionally biased region" description="Basic residues" evidence="10">
    <location>
        <begin position="199"/>
        <end position="210"/>
    </location>
</feature>
<sequence length="957" mass="104616">MAGTSFDIVVLSSSPPAAEIYAPSSPLNAPRRSSPRRVAMPALPLLSLSPPISPQKKTSGASLTGSRKTSIPPDAITGFATVGSLVRSERFAQQPDDEFAEIPKAQSPRGSIESANFTTTKKKTRKRPTVTSATDDDSKPKPKPRVRKPKVDTGSASTRDPELRLPPPKTSSYFEAEVAEPRIEPQEEPTIDPTTKLTKAGKSRKPRAKKEKIEGAEAEPKVRKPRVARAKMDKVVGKKQQDDACMESAHFRKATGGDDQGTTRASPTRDTLGKTSEDVQDASIWDVPPSPRQKKKQPPKQRPPDPGPQSLDLEEAVSRRREWTPPQDTVTACPFADSIGKENREVEETTGGGGFTAMISNFAFAQPSTSKVSATTTQTEVMAAKKRRRIELVDVPNNHNQPNSRNSSPEKGKAPKKKARTITDIATEQYQPKPLDSGHVDVTSDFFQLRTTVTKVPLDDVATAGDNAIARKPPRKRSTSKPDSEKASTKTRTKKTSAKATVKSKSKPVAEKLLSPNSALLRLGKQDILFGTSSQLALEESPTLVRQLQQAMKESEGDAYSPRQLMAPPRWPKLEKVVGKRGLWDASSRDVEGGLLEQMDDVYIHDFDQTQDFPLLMDGTVDGLEADPPSFVEIGHVESAPAAAVVISSDPLTPPRTTSWGSQTRPYVDVSDYAMAETVFEDIDGLGSQPPPSNQNAELQDSFADIDDMLPVATKSSTMRPPKPRPPAPNFVVDSPNKRRGRPPKPHLSAPPATPARSSGRFIDIDEILDSEDEARQAFSPTPPRIRKLQASEPLPLFSTSPTRTLKKSKTTPDPSVVPIACVRIAQLDWTTFKSIVFSAITAHTRSLPPTTNPKRPSWHEKILMYDPIVLEDFTAYLNVSTSIRTWKRATKLQVKAWNKELISLGEPAIDTTSPAEILAVAKVLEAWQVQAWCESMSICCIWGEGRGKGGVRKGLY</sequence>
<comment type="caution">
    <text evidence="11">The sequence shown here is derived from an EMBL/GenBank/DDBJ whole genome shotgun (WGS) entry which is preliminary data.</text>
</comment>
<keyword evidence="12" id="KW-1185">Reference proteome</keyword>
<accession>A0A9P4GYE9</accession>
<feature type="region of interest" description="Disordered" evidence="10">
    <location>
        <begin position="464"/>
        <end position="508"/>
    </location>
</feature>
<evidence type="ECO:0000313" key="12">
    <source>
        <dbReference type="Proteomes" id="UP000799777"/>
    </source>
</evidence>
<comment type="function">
    <text evidence="9">Regulatory subunit of the SLX1-SLX4 structure-specific endonuclease that resolves DNA secondary structures generated during DNA repair and recombination. Has endonuclease activity towards branched DNA substrates, introducing single-strand cuts in duplex DNA close to junctions with ss-DNA.</text>
</comment>
<gene>
    <name evidence="9" type="primary">SLX4</name>
    <name evidence="11" type="ORF">EK21DRAFT_80096</name>
</gene>
<keyword evidence="3 9" id="KW-0597">Phosphoprotein</keyword>
<dbReference type="GO" id="GO:0006281">
    <property type="term" value="P:DNA repair"/>
    <property type="evidence" value="ECO:0007669"/>
    <property type="project" value="UniProtKB-UniRule"/>
</dbReference>
<evidence type="ECO:0000256" key="2">
    <source>
        <dbReference type="ARBA" id="ARBA00006661"/>
    </source>
</evidence>
<feature type="region of interest" description="Disordered" evidence="10">
    <location>
        <begin position="19"/>
        <end position="438"/>
    </location>
</feature>
<evidence type="ECO:0000256" key="5">
    <source>
        <dbReference type="ARBA" id="ARBA00023172"/>
    </source>
</evidence>
<evidence type="ECO:0000313" key="11">
    <source>
        <dbReference type="EMBL" id="KAF2023795.1"/>
    </source>
</evidence>
<evidence type="ECO:0000256" key="7">
    <source>
        <dbReference type="ARBA" id="ARBA00023242"/>
    </source>
</evidence>
<evidence type="ECO:0000256" key="8">
    <source>
        <dbReference type="ARBA" id="ARBA00029496"/>
    </source>
</evidence>
<feature type="compositionally biased region" description="Polar residues" evidence="10">
    <location>
        <begin position="55"/>
        <end position="69"/>
    </location>
</feature>
<feature type="compositionally biased region" description="Polar residues" evidence="10">
    <location>
        <begin position="260"/>
        <end position="269"/>
    </location>
</feature>
<dbReference type="InterPro" id="IPR027784">
    <property type="entry name" value="Slx4_ascomycetes"/>
</dbReference>
<feature type="compositionally biased region" description="Basic and acidic residues" evidence="10">
    <location>
        <begin position="211"/>
        <end position="222"/>
    </location>
</feature>
<protein>
    <recommendedName>
        <fullName evidence="8 9">Structure-specific endonuclease subunit SLX4</fullName>
    </recommendedName>
</protein>
<comment type="subcellular location">
    <subcellularLocation>
        <location evidence="1 9">Nucleus</location>
    </subcellularLocation>
</comment>
<evidence type="ECO:0000256" key="6">
    <source>
        <dbReference type="ARBA" id="ARBA00023204"/>
    </source>
</evidence>
<dbReference type="OrthoDB" id="5349119at2759"/>
<comment type="similarity">
    <text evidence="2 9">Belongs to the SLX4 family.</text>
</comment>
<evidence type="ECO:0000256" key="1">
    <source>
        <dbReference type="ARBA" id="ARBA00004123"/>
    </source>
</evidence>
<name>A0A9P4GYE9_9PLEO</name>
<comment type="PTM">
    <text evidence="9">Phosphorylated in response to DNA damage.</text>
</comment>
<dbReference type="AlphaFoldDB" id="A0A9P4GYE9"/>
<feature type="compositionally biased region" description="Polar residues" evidence="10">
    <location>
        <begin position="397"/>
        <end position="407"/>
    </location>
</feature>
<dbReference type="HAMAP" id="MF_03110">
    <property type="entry name" value="Endonuc_su_Slx4"/>
    <property type="match status" value="1"/>
</dbReference>
<dbReference type="GO" id="GO:0006260">
    <property type="term" value="P:DNA replication"/>
    <property type="evidence" value="ECO:0007669"/>
    <property type="project" value="InterPro"/>
</dbReference>
<keyword evidence="5 9" id="KW-0233">DNA recombination</keyword>
<feature type="region of interest" description="Disordered" evidence="10">
    <location>
        <begin position="714"/>
        <end position="762"/>
    </location>
</feature>
<dbReference type="Proteomes" id="UP000799777">
    <property type="component" value="Unassembled WGS sequence"/>
</dbReference>
<dbReference type="GO" id="GO:0006310">
    <property type="term" value="P:DNA recombination"/>
    <property type="evidence" value="ECO:0007669"/>
    <property type="project" value="UniProtKB-UniRule"/>
</dbReference>
<organism evidence="11 12">
    <name type="scientific">Setomelanomma holmii</name>
    <dbReference type="NCBI Taxonomy" id="210430"/>
    <lineage>
        <taxon>Eukaryota</taxon>
        <taxon>Fungi</taxon>
        <taxon>Dikarya</taxon>
        <taxon>Ascomycota</taxon>
        <taxon>Pezizomycotina</taxon>
        <taxon>Dothideomycetes</taxon>
        <taxon>Pleosporomycetidae</taxon>
        <taxon>Pleosporales</taxon>
        <taxon>Pleosporineae</taxon>
        <taxon>Phaeosphaeriaceae</taxon>
        <taxon>Setomelanomma</taxon>
    </lineage>
</organism>
<dbReference type="GO" id="GO:0017108">
    <property type="term" value="F:5'-flap endonuclease activity"/>
    <property type="evidence" value="ECO:0007669"/>
    <property type="project" value="InterPro"/>
</dbReference>
<dbReference type="InterPro" id="IPR018574">
    <property type="entry name" value="Structure-sp_endonuc_su_Slx4"/>
</dbReference>
<feature type="compositionally biased region" description="Polar residues" evidence="10">
    <location>
        <begin position="366"/>
        <end position="380"/>
    </location>
</feature>
<keyword evidence="6 9" id="KW-0234">DNA repair</keyword>
<keyword evidence="7 9" id="KW-0539">Nucleus</keyword>
<evidence type="ECO:0000256" key="4">
    <source>
        <dbReference type="ARBA" id="ARBA00022763"/>
    </source>
</evidence>
<comment type="subunit">
    <text evidence="9">Forms a heterodimer with SLX1.</text>
</comment>
<evidence type="ECO:0000256" key="10">
    <source>
        <dbReference type="SAM" id="MobiDB-lite"/>
    </source>
</evidence>
<dbReference type="Pfam" id="PF09494">
    <property type="entry name" value="Slx4"/>
    <property type="match status" value="1"/>
</dbReference>
<proteinExistence type="inferred from homology"/>
<reference evidence="11" key="1">
    <citation type="journal article" date="2020" name="Stud. Mycol.">
        <title>101 Dothideomycetes genomes: a test case for predicting lifestyles and emergence of pathogens.</title>
        <authorList>
            <person name="Haridas S."/>
            <person name="Albert R."/>
            <person name="Binder M."/>
            <person name="Bloem J."/>
            <person name="Labutti K."/>
            <person name="Salamov A."/>
            <person name="Andreopoulos B."/>
            <person name="Baker S."/>
            <person name="Barry K."/>
            <person name="Bills G."/>
            <person name="Bluhm B."/>
            <person name="Cannon C."/>
            <person name="Castanera R."/>
            <person name="Culley D."/>
            <person name="Daum C."/>
            <person name="Ezra D."/>
            <person name="Gonzalez J."/>
            <person name="Henrissat B."/>
            <person name="Kuo A."/>
            <person name="Liang C."/>
            <person name="Lipzen A."/>
            <person name="Lutzoni F."/>
            <person name="Magnuson J."/>
            <person name="Mondo S."/>
            <person name="Nolan M."/>
            <person name="Ohm R."/>
            <person name="Pangilinan J."/>
            <person name="Park H.-J."/>
            <person name="Ramirez L."/>
            <person name="Alfaro M."/>
            <person name="Sun H."/>
            <person name="Tritt A."/>
            <person name="Yoshinaga Y."/>
            <person name="Zwiers L.-H."/>
            <person name="Turgeon B."/>
            <person name="Goodwin S."/>
            <person name="Spatafora J."/>
            <person name="Crous P."/>
            <person name="Grigoriev I."/>
        </authorList>
    </citation>
    <scope>NUCLEOTIDE SEQUENCE</scope>
    <source>
        <strain evidence="11">CBS 110217</strain>
    </source>
</reference>
<keyword evidence="4 9" id="KW-0227">DNA damage</keyword>
<dbReference type="GO" id="GO:0033557">
    <property type="term" value="C:Slx1-Slx4 complex"/>
    <property type="evidence" value="ECO:0007669"/>
    <property type="project" value="UniProtKB-UniRule"/>
</dbReference>
<evidence type="ECO:0000256" key="3">
    <source>
        <dbReference type="ARBA" id="ARBA00022553"/>
    </source>
</evidence>